<dbReference type="AlphaFoldDB" id="A0A1I8PPM6"/>
<evidence type="ECO:0000256" key="6">
    <source>
        <dbReference type="SAM" id="Phobius"/>
    </source>
</evidence>
<dbReference type="Proteomes" id="UP000095300">
    <property type="component" value="Unassembled WGS sequence"/>
</dbReference>
<name>A0A1I8PPM6_STOCA</name>
<dbReference type="EnsemblMetazoa" id="SCAU009948-RA">
    <property type="protein sequence ID" value="SCAU009948-PA"/>
    <property type="gene ID" value="SCAU009948"/>
</dbReference>
<reference evidence="7" key="1">
    <citation type="submission" date="2020-05" db="UniProtKB">
        <authorList>
            <consortium name="EnsemblMetazoa"/>
        </authorList>
    </citation>
    <scope>IDENTIFICATION</scope>
    <source>
        <strain evidence="7">USDA</strain>
    </source>
</reference>
<feature type="transmembrane region" description="Helical" evidence="6">
    <location>
        <begin position="39"/>
        <end position="60"/>
    </location>
</feature>
<dbReference type="Pfam" id="PF02535">
    <property type="entry name" value="Zip"/>
    <property type="match status" value="1"/>
</dbReference>
<dbReference type="GO" id="GO:0005886">
    <property type="term" value="C:plasma membrane"/>
    <property type="evidence" value="ECO:0007669"/>
    <property type="project" value="TreeGrafter"/>
</dbReference>
<proteinExistence type="predicted"/>
<evidence type="ECO:0000256" key="1">
    <source>
        <dbReference type="ARBA" id="ARBA00004141"/>
    </source>
</evidence>
<evidence type="ECO:0000256" key="2">
    <source>
        <dbReference type="ARBA" id="ARBA00022692"/>
    </source>
</evidence>
<dbReference type="VEuPathDB" id="VectorBase:SCAU009948"/>
<feature type="region of interest" description="Disordered" evidence="5">
    <location>
        <begin position="167"/>
        <end position="188"/>
    </location>
</feature>
<keyword evidence="2 6" id="KW-0812">Transmembrane</keyword>
<accession>A0A1I8PPM6</accession>
<evidence type="ECO:0000313" key="7">
    <source>
        <dbReference type="EnsemblMetazoa" id="SCAU009948-PA"/>
    </source>
</evidence>
<dbReference type="OrthoDB" id="448280at2759"/>
<feature type="transmembrane region" description="Helical" evidence="6">
    <location>
        <begin position="72"/>
        <end position="91"/>
    </location>
</feature>
<keyword evidence="4 6" id="KW-0472">Membrane</keyword>
<dbReference type="PANTHER" id="PTHR11040:SF169">
    <property type="entry name" value="FI24038P1"/>
    <property type="match status" value="1"/>
</dbReference>
<sequence>MAGSSNFIAMNLSRNFEFVWPKLKELNEFAGSDGTKEKVLAMLVLGFGSFLFGMLPAIVSERNRQRFPLAKSLMLCFGSGILLATSLIHILPEVRKQMNSAWAEISLCGGFLLIYCIEELVHFFIGDHGEHSDSHSCNSAVASVSYGALDRESDPLIHDPGAFDPTINQNYSQDTEESHAHSRATQNSQSMSTTIGLFVALSIHSAIEGLAIGVQNTPSKHVATVIGSAQRNDPAPTTHLPSFYIRVRTACRRAK</sequence>
<gene>
    <name evidence="7" type="primary">106095597</name>
</gene>
<dbReference type="PANTHER" id="PTHR11040">
    <property type="entry name" value="ZINC/IRON TRANSPORTER"/>
    <property type="match status" value="1"/>
</dbReference>
<organism evidence="7 8">
    <name type="scientific">Stomoxys calcitrans</name>
    <name type="common">Stable fly</name>
    <name type="synonym">Conops calcitrans</name>
    <dbReference type="NCBI Taxonomy" id="35570"/>
    <lineage>
        <taxon>Eukaryota</taxon>
        <taxon>Metazoa</taxon>
        <taxon>Ecdysozoa</taxon>
        <taxon>Arthropoda</taxon>
        <taxon>Hexapoda</taxon>
        <taxon>Insecta</taxon>
        <taxon>Pterygota</taxon>
        <taxon>Neoptera</taxon>
        <taxon>Endopterygota</taxon>
        <taxon>Diptera</taxon>
        <taxon>Brachycera</taxon>
        <taxon>Muscomorpha</taxon>
        <taxon>Muscoidea</taxon>
        <taxon>Muscidae</taxon>
        <taxon>Stomoxys</taxon>
    </lineage>
</organism>
<keyword evidence="3 6" id="KW-1133">Transmembrane helix</keyword>
<evidence type="ECO:0000256" key="3">
    <source>
        <dbReference type="ARBA" id="ARBA00022989"/>
    </source>
</evidence>
<dbReference type="GO" id="GO:0005385">
    <property type="term" value="F:zinc ion transmembrane transporter activity"/>
    <property type="evidence" value="ECO:0007669"/>
    <property type="project" value="TreeGrafter"/>
</dbReference>
<protein>
    <submittedName>
        <fullName evidence="7">Uncharacterized protein</fullName>
    </submittedName>
</protein>
<evidence type="ECO:0000256" key="4">
    <source>
        <dbReference type="ARBA" id="ARBA00023136"/>
    </source>
</evidence>
<evidence type="ECO:0000256" key="5">
    <source>
        <dbReference type="SAM" id="MobiDB-lite"/>
    </source>
</evidence>
<keyword evidence="8" id="KW-1185">Reference proteome</keyword>
<dbReference type="InterPro" id="IPR003689">
    <property type="entry name" value="ZIP"/>
</dbReference>
<evidence type="ECO:0000313" key="8">
    <source>
        <dbReference type="Proteomes" id="UP000095300"/>
    </source>
</evidence>
<comment type="subcellular location">
    <subcellularLocation>
        <location evidence="1">Membrane</location>
        <topology evidence="1">Multi-pass membrane protein</topology>
    </subcellularLocation>
</comment>